<accession>A0A3T0N9J3</accession>
<evidence type="ECO:0000259" key="1">
    <source>
        <dbReference type="Pfam" id="PF00534"/>
    </source>
</evidence>
<dbReference type="Pfam" id="PF00534">
    <property type="entry name" value="Glycos_transf_1"/>
    <property type="match status" value="1"/>
</dbReference>
<gene>
    <name evidence="2" type="ORF">EBB79_21980</name>
</gene>
<dbReference type="InterPro" id="IPR001296">
    <property type="entry name" value="Glyco_trans_1"/>
</dbReference>
<reference evidence="2 3" key="1">
    <citation type="submission" date="2018-10" db="EMBL/GenBank/DDBJ databases">
        <title>Parasedimentitalea marina sp. nov., a psychrophilic bacterium isolated from deep seawater of the New Britain Trench.</title>
        <authorList>
            <person name="Cao J."/>
        </authorList>
    </citation>
    <scope>NUCLEOTIDE SEQUENCE [LARGE SCALE GENOMIC DNA]</scope>
    <source>
        <strain evidence="2 3">W43</strain>
        <plasmid evidence="2 3">pW43A</plasmid>
    </source>
</reference>
<evidence type="ECO:0000313" key="2">
    <source>
        <dbReference type="EMBL" id="AZV80632.1"/>
    </source>
</evidence>
<name>A0A3T0N9J3_9RHOB</name>
<sequence>MRRFFRTALIQRFIQSCREEGLRSAARKARIYIAMRLRGLAPSGTAALGHDTAMHRDHMYLGKVWQTLAQKEAFHISPAPAVLRQRRKIALIADMNLPQCRKYRVEQLAGFWETQGVDVGYAHYQDVPRCVSVLQDATHLMEYRLQNTPVTSMYRYEAHRLRLPILYDLDDPLFSVSAYETYQNMSALPASMKLHFLSEAPRYLDMMNGADLITVSTPGMAQHTRLYTRRPVHIRRNFADALTLEAGAQAQAAAGAAKRQDGVFRLAFASGSQGHEADFAIIQEQVSAFLAAAPQRRLMILGHFDTDFLPTDLQKQVETHPFTTYARYLETLALADCAIMPLANDIFNSCKSAVRVIDAASVGVPSIAGTVSDMAHVIRAGETGLIADEPEAWTTAFEQLARDPDTARKMGNAARADLETRWSGQPEDHIISPEILHWVKG</sequence>
<keyword evidence="3" id="KW-1185">Reference proteome</keyword>
<dbReference type="KEGG" id="sedi:EBB79_21980"/>
<feature type="domain" description="Glycosyl transferase family 1" evidence="1">
    <location>
        <begin position="311"/>
        <end position="416"/>
    </location>
</feature>
<dbReference type="AlphaFoldDB" id="A0A3T0N9J3"/>
<dbReference type="Gene3D" id="3.40.50.2000">
    <property type="entry name" value="Glycogen Phosphorylase B"/>
    <property type="match status" value="1"/>
</dbReference>
<evidence type="ECO:0000313" key="3">
    <source>
        <dbReference type="Proteomes" id="UP000283063"/>
    </source>
</evidence>
<keyword evidence="2" id="KW-0808">Transferase</keyword>
<dbReference type="OrthoDB" id="9801573at2"/>
<proteinExistence type="predicted"/>
<organism evidence="2 3">
    <name type="scientific">Parasedimentitalea marina</name>
    <dbReference type="NCBI Taxonomy" id="2483033"/>
    <lineage>
        <taxon>Bacteria</taxon>
        <taxon>Pseudomonadati</taxon>
        <taxon>Pseudomonadota</taxon>
        <taxon>Alphaproteobacteria</taxon>
        <taxon>Rhodobacterales</taxon>
        <taxon>Paracoccaceae</taxon>
        <taxon>Parasedimentitalea</taxon>
    </lineage>
</organism>
<dbReference type="EMBL" id="CP033220">
    <property type="protein sequence ID" value="AZV80632.1"/>
    <property type="molecule type" value="Genomic_DNA"/>
</dbReference>
<geneLocation type="plasmid" evidence="2 3">
    <name>pW43A</name>
</geneLocation>
<dbReference type="SUPFAM" id="SSF53756">
    <property type="entry name" value="UDP-Glycosyltransferase/glycogen phosphorylase"/>
    <property type="match status" value="1"/>
</dbReference>
<dbReference type="Proteomes" id="UP000283063">
    <property type="component" value="Plasmid pW43A"/>
</dbReference>
<keyword evidence="2" id="KW-0614">Plasmid</keyword>
<dbReference type="GO" id="GO:0016757">
    <property type="term" value="F:glycosyltransferase activity"/>
    <property type="evidence" value="ECO:0007669"/>
    <property type="project" value="InterPro"/>
</dbReference>
<protein>
    <submittedName>
        <fullName evidence="2">Glycosyltransferase</fullName>
    </submittedName>
</protein>